<dbReference type="AlphaFoldDB" id="A0A6P8AVS4"/>
<accession>A0A6P8AVS4</accession>
<reference evidence="2" key="3">
    <citation type="submission" date="2025-08" db="UniProtKB">
        <authorList>
            <consortium name="RefSeq"/>
        </authorList>
    </citation>
    <scope>IDENTIFICATION</scope>
    <source>
        <strain evidence="2">NI907</strain>
    </source>
</reference>
<keyword evidence="1" id="KW-1185">Reference proteome</keyword>
<evidence type="ECO:0000313" key="1">
    <source>
        <dbReference type="Proteomes" id="UP000515153"/>
    </source>
</evidence>
<dbReference type="KEGG" id="pgri:PgNI_08933"/>
<protein>
    <submittedName>
        <fullName evidence="2">Uncharacterized protein</fullName>
    </submittedName>
</protein>
<feature type="non-terminal residue" evidence="2">
    <location>
        <position position="84"/>
    </location>
</feature>
<dbReference type="Proteomes" id="UP000515153">
    <property type="component" value="Chromosome V"/>
</dbReference>
<reference evidence="2" key="2">
    <citation type="submission" date="2019-10" db="EMBL/GenBank/DDBJ databases">
        <authorList>
            <consortium name="NCBI Genome Project"/>
        </authorList>
    </citation>
    <scope>NUCLEOTIDE SEQUENCE</scope>
    <source>
        <strain evidence="2">NI907</strain>
    </source>
</reference>
<dbReference type="GeneID" id="41963831"/>
<name>A0A6P8AVS4_PYRGI</name>
<organism evidence="1 2">
    <name type="scientific">Pyricularia grisea</name>
    <name type="common">Crabgrass-specific blast fungus</name>
    <name type="synonym">Magnaporthe grisea</name>
    <dbReference type="NCBI Taxonomy" id="148305"/>
    <lineage>
        <taxon>Eukaryota</taxon>
        <taxon>Fungi</taxon>
        <taxon>Dikarya</taxon>
        <taxon>Ascomycota</taxon>
        <taxon>Pezizomycotina</taxon>
        <taxon>Sordariomycetes</taxon>
        <taxon>Sordariomycetidae</taxon>
        <taxon>Magnaporthales</taxon>
        <taxon>Pyriculariaceae</taxon>
        <taxon>Pyricularia</taxon>
    </lineage>
</organism>
<sequence>MSQINTAVRPVSLEIAHGEPSFATISLLPSSIILPNSAMKFHDAWSCPLEMVFRTISTLRLYVARFRSMAKESSRNRNVMLLSQ</sequence>
<gene>
    <name evidence="2" type="ORF">PgNI_08933</name>
</gene>
<proteinExistence type="predicted"/>
<dbReference type="RefSeq" id="XP_030978964.1">
    <property type="nucleotide sequence ID" value="XM_031128923.1"/>
</dbReference>
<reference evidence="1 2" key="1">
    <citation type="journal article" date="2019" name="Mol. Biol. Evol.">
        <title>Blast fungal genomes show frequent chromosomal changes, gene gains and losses, and effector gene turnover.</title>
        <authorList>
            <person name="Gomez Luciano L.B."/>
            <person name="Jason Tsai I."/>
            <person name="Chuma I."/>
            <person name="Tosa Y."/>
            <person name="Chen Y.H."/>
            <person name="Li J.Y."/>
            <person name="Li M.Y."/>
            <person name="Jade Lu M.Y."/>
            <person name="Nakayashiki H."/>
            <person name="Li W.H."/>
        </authorList>
    </citation>
    <scope>NUCLEOTIDE SEQUENCE [LARGE SCALE GENOMIC DNA]</scope>
    <source>
        <strain evidence="1 2">NI907</strain>
    </source>
</reference>
<evidence type="ECO:0000313" key="2">
    <source>
        <dbReference type="RefSeq" id="XP_030978964.1"/>
    </source>
</evidence>